<dbReference type="EMBL" id="AP022577">
    <property type="protein sequence ID" value="BBX84453.1"/>
    <property type="molecule type" value="Genomic_DNA"/>
</dbReference>
<feature type="domain" description="HMA" evidence="1">
    <location>
        <begin position="15"/>
        <end position="79"/>
    </location>
</feature>
<dbReference type="Pfam" id="PF00403">
    <property type="entry name" value="HMA"/>
    <property type="match status" value="1"/>
</dbReference>
<dbReference type="InterPro" id="IPR036163">
    <property type="entry name" value="HMA_dom_sf"/>
</dbReference>
<dbReference type="CDD" id="cd00371">
    <property type="entry name" value="HMA"/>
    <property type="match status" value="1"/>
</dbReference>
<dbReference type="RefSeq" id="WP_234884404.1">
    <property type="nucleotide sequence ID" value="NZ_AP022577.1"/>
</dbReference>
<sequence>MTDLAQPRSEVPGAHPIYLDITGMTCGMCSGRVQRALNKVDGVRAKVSIATKTATIETAGDISVDELCAVVREAGYGAEPRAGAPVEEAPAARGWWQQLFGRIASR</sequence>
<evidence type="ECO:0000313" key="3">
    <source>
        <dbReference type="Proteomes" id="UP000465609"/>
    </source>
</evidence>
<keyword evidence="3" id="KW-1185">Reference proteome</keyword>
<evidence type="ECO:0000259" key="1">
    <source>
        <dbReference type="PROSITE" id="PS50846"/>
    </source>
</evidence>
<dbReference type="PROSITE" id="PS50846">
    <property type="entry name" value="HMA_2"/>
    <property type="match status" value="1"/>
</dbReference>
<dbReference type="SUPFAM" id="SSF55008">
    <property type="entry name" value="HMA, heavy metal-associated domain"/>
    <property type="match status" value="1"/>
</dbReference>
<proteinExistence type="predicted"/>
<evidence type="ECO:0000313" key="2">
    <source>
        <dbReference type="EMBL" id="BBX84453.1"/>
    </source>
</evidence>
<protein>
    <recommendedName>
        <fullName evidence="1">HMA domain-containing protein</fullName>
    </recommendedName>
</protein>
<reference evidence="2 3" key="1">
    <citation type="journal article" date="2019" name="Emerg. Microbes Infect.">
        <title>Comprehensive subspecies identification of 175 nontuberculous mycobacteria species based on 7547 genomic profiles.</title>
        <authorList>
            <person name="Matsumoto Y."/>
            <person name="Kinjo T."/>
            <person name="Motooka D."/>
            <person name="Nabeya D."/>
            <person name="Jung N."/>
            <person name="Uechi K."/>
            <person name="Horii T."/>
            <person name="Iida T."/>
            <person name="Fujita J."/>
            <person name="Nakamura S."/>
        </authorList>
    </citation>
    <scope>NUCLEOTIDE SEQUENCE [LARGE SCALE GENOMIC DNA]</scope>
    <source>
        <strain evidence="2 3">JCM 15296</strain>
    </source>
</reference>
<dbReference type="Gene3D" id="3.30.70.100">
    <property type="match status" value="1"/>
</dbReference>
<organism evidence="2 3">
    <name type="scientific">Mycolicibacterium aubagnense</name>
    <dbReference type="NCBI Taxonomy" id="319707"/>
    <lineage>
        <taxon>Bacteria</taxon>
        <taxon>Bacillati</taxon>
        <taxon>Actinomycetota</taxon>
        <taxon>Actinomycetes</taxon>
        <taxon>Mycobacteriales</taxon>
        <taxon>Mycobacteriaceae</taxon>
        <taxon>Mycolicibacterium</taxon>
    </lineage>
</organism>
<name>A0ABM7ICW0_9MYCO</name>
<dbReference type="InterPro" id="IPR006121">
    <property type="entry name" value="HMA_dom"/>
</dbReference>
<gene>
    <name evidence="2" type="ORF">MAUB_23260</name>
</gene>
<dbReference type="Proteomes" id="UP000465609">
    <property type="component" value="Chromosome"/>
</dbReference>
<accession>A0ABM7ICW0</accession>